<dbReference type="AlphaFoldDB" id="A0A1S4EKE7"/>
<dbReference type="RefSeq" id="XP_017302587.1">
    <property type="nucleotide sequence ID" value="XM_017447098.2"/>
</dbReference>
<name>A0A1S4EKE7_DIACI</name>
<accession>A0A1S4EKE7</accession>
<dbReference type="KEGG" id="dci:108253327"/>
<protein>
    <submittedName>
        <fullName evidence="2">Solute carrier family 26 member 10-like isoform X1</fullName>
    </submittedName>
    <submittedName>
        <fullName evidence="3">Solute carrier family 26 member 10-like isoform X2</fullName>
    </submittedName>
</protein>
<evidence type="ECO:0000313" key="2">
    <source>
        <dbReference type="RefSeq" id="XP_017302587.1"/>
    </source>
</evidence>
<dbReference type="PANTHER" id="PTHR11814">
    <property type="entry name" value="SULFATE TRANSPORTER"/>
    <property type="match status" value="1"/>
</dbReference>
<dbReference type="GeneID" id="108253327"/>
<keyword evidence="1" id="KW-1185">Reference proteome</keyword>
<dbReference type="STRING" id="121845.A0A1S4EKE7"/>
<evidence type="ECO:0000313" key="3">
    <source>
        <dbReference type="RefSeq" id="XP_017302588.1"/>
    </source>
</evidence>
<gene>
    <name evidence="2 3" type="primary">LOC108253327</name>
</gene>
<reference evidence="2 3" key="1">
    <citation type="submission" date="2025-04" db="UniProtKB">
        <authorList>
            <consortium name="RefSeq"/>
        </authorList>
    </citation>
    <scope>IDENTIFICATION</scope>
</reference>
<dbReference type="GO" id="GO:0055085">
    <property type="term" value="P:transmembrane transport"/>
    <property type="evidence" value="ECO:0007669"/>
    <property type="project" value="InterPro"/>
</dbReference>
<dbReference type="InterPro" id="IPR001902">
    <property type="entry name" value="SLC26A/SulP_fam"/>
</dbReference>
<dbReference type="RefSeq" id="XP_017302588.1">
    <property type="nucleotide sequence ID" value="XM_017447099.2"/>
</dbReference>
<proteinExistence type="predicted"/>
<organism evidence="1 2">
    <name type="scientific">Diaphorina citri</name>
    <name type="common">Asian citrus psyllid</name>
    <dbReference type="NCBI Taxonomy" id="121845"/>
    <lineage>
        <taxon>Eukaryota</taxon>
        <taxon>Metazoa</taxon>
        <taxon>Ecdysozoa</taxon>
        <taxon>Arthropoda</taxon>
        <taxon>Hexapoda</taxon>
        <taxon>Insecta</taxon>
        <taxon>Pterygota</taxon>
        <taxon>Neoptera</taxon>
        <taxon>Paraneoptera</taxon>
        <taxon>Hemiptera</taxon>
        <taxon>Sternorrhyncha</taxon>
        <taxon>Psylloidea</taxon>
        <taxon>Psyllidae</taxon>
        <taxon>Diaphorininae</taxon>
        <taxon>Diaphorina</taxon>
    </lineage>
</organism>
<dbReference type="GO" id="GO:0016020">
    <property type="term" value="C:membrane"/>
    <property type="evidence" value="ECO:0007669"/>
    <property type="project" value="InterPro"/>
</dbReference>
<evidence type="ECO:0000313" key="1">
    <source>
        <dbReference type="Proteomes" id="UP000079169"/>
    </source>
</evidence>
<dbReference type="Proteomes" id="UP000079169">
    <property type="component" value="Unplaced"/>
</dbReference>
<sequence length="69" mass="8099">MGVVEWCKSQFSDTQCCNPFSWLVQLFPILDWLPKYKWKSDLSQDIVSGVTIAVVHIPQGNYYYFFFAI</sequence>
<dbReference type="PaxDb" id="121845-A0A1S4EKE7"/>